<feature type="chain" id="PRO_5008580374" description="Protein TsetseEP domain-containing protein" evidence="2">
    <location>
        <begin position="24"/>
        <end position="234"/>
    </location>
</feature>
<evidence type="ECO:0000313" key="3">
    <source>
        <dbReference type="EMBL" id="JAS12562.1"/>
    </source>
</evidence>
<feature type="transmembrane region" description="Helical" evidence="1">
    <location>
        <begin position="214"/>
        <end position="231"/>
    </location>
</feature>
<keyword evidence="1" id="KW-0472">Membrane</keyword>
<sequence length="234" mass="25897">MGLVLQSAVILLIFSLKGFYIIADDIDSDEYLDLSDCKPKLADKCFRDVYANLQCHTNLYQLTKCNKMDISDLCSGLSDALNCSSEIVDEDCSLDSGIATFDSWLGGLKAVYSNLCDSNNKAFKALMSTRNCWDGLLFVKCLENKTGISHVVDMLHVLLDQNECNRILISMSTCNVQATTNNGMCNTSQEVISEAIHSFFTKTKCGSICNTSNLINTSSLFCMIIVLYTLIKFV</sequence>
<organism evidence="3">
    <name type="scientific">Clastoptera arizonana</name>
    <name type="common">Arizona spittle bug</name>
    <dbReference type="NCBI Taxonomy" id="38151"/>
    <lineage>
        <taxon>Eukaryota</taxon>
        <taxon>Metazoa</taxon>
        <taxon>Ecdysozoa</taxon>
        <taxon>Arthropoda</taxon>
        <taxon>Hexapoda</taxon>
        <taxon>Insecta</taxon>
        <taxon>Pterygota</taxon>
        <taxon>Neoptera</taxon>
        <taxon>Paraneoptera</taxon>
        <taxon>Hemiptera</taxon>
        <taxon>Auchenorrhyncha</taxon>
        <taxon>Cercopoidea</taxon>
        <taxon>Clastopteridae</taxon>
        <taxon>Clastoptera</taxon>
    </lineage>
</organism>
<accession>A0A1B6CGQ6</accession>
<dbReference type="AlphaFoldDB" id="A0A1B6CGQ6"/>
<dbReference type="EMBL" id="GEDC01024736">
    <property type="protein sequence ID" value="JAS12562.1"/>
    <property type="molecule type" value="Transcribed_RNA"/>
</dbReference>
<feature type="signal peptide" evidence="2">
    <location>
        <begin position="1"/>
        <end position="23"/>
    </location>
</feature>
<keyword evidence="1" id="KW-1133">Transmembrane helix</keyword>
<proteinExistence type="predicted"/>
<name>A0A1B6CGQ6_9HEMI</name>
<keyword evidence="2" id="KW-0732">Signal</keyword>
<evidence type="ECO:0000256" key="1">
    <source>
        <dbReference type="SAM" id="Phobius"/>
    </source>
</evidence>
<keyword evidence="1" id="KW-0812">Transmembrane</keyword>
<evidence type="ECO:0008006" key="4">
    <source>
        <dbReference type="Google" id="ProtNLM"/>
    </source>
</evidence>
<protein>
    <recommendedName>
        <fullName evidence="4">Protein TsetseEP domain-containing protein</fullName>
    </recommendedName>
</protein>
<reference evidence="3" key="1">
    <citation type="submission" date="2015-12" db="EMBL/GenBank/DDBJ databases">
        <title>De novo transcriptome assembly of four potential Pierce s Disease insect vectors from Arizona vineyards.</title>
        <authorList>
            <person name="Tassone E.E."/>
        </authorList>
    </citation>
    <scope>NUCLEOTIDE SEQUENCE</scope>
</reference>
<gene>
    <name evidence="3" type="ORF">g.223</name>
</gene>
<evidence type="ECO:0000256" key="2">
    <source>
        <dbReference type="SAM" id="SignalP"/>
    </source>
</evidence>